<dbReference type="InterPro" id="IPR050204">
    <property type="entry name" value="AraC_XylS_family_regulators"/>
</dbReference>
<dbReference type="InterPro" id="IPR018062">
    <property type="entry name" value="HTH_AraC-typ_CS"/>
</dbReference>
<dbReference type="Proteomes" id="UP001500730">
    <property type="component" value="Unassembled WGS sequence"/>
</dbReference>
<keyword evidence="7" id="KW-1185">Reference proteome</keyword>
<dbReference type="InterPro" id="IPR014710">
    <property type="entry name" value="RmlC-like_jellyroll"/>
</dbReference>
<keyword evidence="1" id="KW-0805">Transcription regulation</keyword>
<evidence type="ECO:0000256" key="4">
    <source>
        <dbReference type="ARBA" id="ARBA00023163"/>
    </source>
</evidence>
<keyword evidence="4" id="KW-0804">Transcription</keyword>
<reference evidence="7" key="1">
    <citation type="journal article" date="2019" name="Int. J. Syst. Evol. Microbiol.">
        <title>The Global Catalogue of Microorganisms (GCM) 10K type strain sequencing project: providing services to taxonomists for standard genome sequencing and annotation.</title>
        <authorList>
            <consortium name="The Broad Institute Genomics Platform"/>
            <consortium name="The Broad Institute Genome Sequencing Center for Infectious Disease"/>
            <person name="Wu L."/>
            <person name="Ma J."/>
        </authorList>
    </citation>
    <scope>NUCLEOTIDE SEQUENCE [LARGE SCALE GENOMIC DNA]</scope>
    <source>
        <strain evidence="7">JCM 16259</strain>
    </source>
</reference>
<dbReference type="Gene3D" id="2.60.120.10">
    <property type="entry name" value="Jelly Rolls"/>
    <property type="match status" value="1"/>
</dbReference>
<evidence type="ECO:0000256" key="1">
    <source>
        <dbReference type="ARBA" id="ARBA00023015"/>
    </source>
</evidence>
<organism evidence="6 7">
    <name type="scientific">Terrabacter carboxydivorans</name>
    <dbReference type="NCBI Taxonomy" id="619730"/>
    <lineage>
        <taxon>Bacteria</taxon>
        <taxon>Bacillati</taxon>
        <taxon>Actinomycetota</taxon>
        <taxon>Actinomycetes</taxon>
        <taxon>Micrococcales</taxon>
        <taxon>Intrasporangiaceae</taxon>
        <taxon>Terrabacter</taxon>
    </lineage>
</organism>
<dbReference type="SUPFAM" id="SSF46689">
    <property type="entry name" value="Homeodomain-like"/>
    <property type="match status" value="2"/>
</dbReference>
<dbReference type="PANTHER" id="PTHR46796">
    <property type="entry name" value="HTH-TYPE TRANSCRIPTIONAL ACTIVATOR RHAS-RELATED"/>
    <property type="match status" value="1"/>
</dbReference>
<evidence type="ECO:0000313" key="6">
    <source>
        <dbReference type="EMBL" id="GAA2499760.1"/>
    </source>
</evidence>
<dbReference type="InterPro" id="IPR037923">
    <property type="entry name" value="HTH-like"/>
</dbReference>
<dbReference type="PANTHER" id="PTHR46796:SF2">
    <property type="entry name" value="TRANSCRIPTIONAL REGULATORY PROTEIN"/>
    <property type="match status" value="1"/>
</dbReference>
<dbReference type="Gene3D" id="1.10.10.60">
    <property type="entry name" value="Homeodomain-like"/>
    <property type="match status" value="1"/>
</dbReference>
<sequence>MAGMTETESMRGAGPRRPLAGRLGEVLVAGRITAGSGLPPGTTRRHPTWGLTFVTAGTGRYRDARHDEPIGAGTLVVVHPGHPHWYGADPGGWDEHFVVFDGVVFECAGRTGALSPDRPLVHGLPARRWAARFAAFDRARPATVDARDAEALDLLAALLQARDLVDHPRLRRGPGAESGWLARSVELLEGDLTQTLDLSSVAAEVGLPYETWRRRFRAETGTGPYAHRAARRLSAATDLLVHTGLSVRDIAAATGFTDERHLIRRFREATGLTPRAYRDAGT</sequence>
<keyword evidence="2" id="KW-0238">DNA-binding</keyword>
<keyword evidence="3" id="KW-0010">Activator</keyword>
<accession>A0ABP5ZS09</accession>
<dbReference type="SMART" id="SM00342">
    <property type="entry name" value="HTH_ARAC"/>
    <property type="match status" value="1"/>
</dbReference>
<evidence type="ECO:0000256" key="2">
    <source>
        <dbReference type="ARBA" id="ARBA00023125"/>
    </source>
</evidence>
<dbReference type="SUPFAM" id="SSF51215">
    <property type="entry name" value="Regulatory protein AraC"/>
    <property type="match status" value="1"/>
</dbReference>
<dbReference type="PROSITE" id="PS00041">
    <property type="entry name" value="HTH_ARAC_FAMILY_1"/>
    <property type="match status" value="1"/>
</dbReference>
<dbReference type="EMBL" id="BAAARE010000027">
    <property type="protein sequence ID" value="GAA2499760.1"/>
    <property type="molecule type" value="Genomic_DNA"/>
</dbReference>
<dbReference type="PROSITE" id="PS01124">
    <property type="entry name" value="HTH_ARAC_FAMILY_2"/>
    <property type="match status" value="1"/>
</dbReference>
<name>A0ABP5ZS09_9MICO</name>
<comment type="caution">
    <text evidence="6">The sequence shown here is derived from an EMBL/GenBank/DDBJ whole genome shotgun (WGS) entry which is preliminary data.</text>
</comment>
<dbReference type="InterPro" id="IPR009057">
    <property type="entry name" value="Homeodomain-like_sf"/>
</dbReference>
<proteinExistence type="predicted"/>
<evidence type="ECO:0000256" key="3">
    <source>
        <dbReference type="ARBA" id="ARBA00023159"/>
    </source>
</evidence>
<evidence type="ECO:0000313" key="7">
    <source>
        <dbReference type="Proteomes" id="UP001500730"/>
    </source>
</evidence>
<gene>
    <name evidence="6" type="ORF">GCM10009858_42590</name>
</gene>
<dbReference type="Pfam" id="PF02311">
    <property type="entry name" value="AraC_binding"/>
    <property type="match status" value="1"/>
</dbReference>
<feature type="domain" description="HTH araC/xylS-type" evidence="5">
    <location>
        <begin position="182"/>
        <end position="280"/>
    </location>
</feature>
<dbReference type="InterPro" id="IPR018060">
    <property type="entry name" value="HTH_AraC"/>
</dbReference>
<evidence type="ECO:0000259" key="5">
    <source>
        <dbReference type="PROSITE" id="PS01124"/>
    </source>
</evidence>
<protein>
    <recommendedName>
        <fullName evidence="5">HTH araC/xylS-type domain-containing protein</fullName>
    </recommendedName>
</protein>
<dbReference type="Pfam" id="PF12833">
    <property type="entry name" value="HTH_18"/>
    <property type="match status" value="1"/>
</dbReference>
<dbReference type="InterPro" id="IPR003313">
    <property type="entry name" value="AraC-bd"/>
</dbReference>